<dbReference type="InterPro" id="IPR013815">
    <property type="entry name" value="ATP_grasp_subdomain_1"/>
</dbReference>
<comment type="caution">
    <text evidence="1">The sequence shown here is derived from an EMBL/GenBank/DDBJ whole genome shotgun (WGS) entry which is preliminary data.</text>
</comment>
<name>A0A9X2MV62_9BACL</name>
<dbReference type="InterPro" id="IPR026838">
    <property type="entry name" value="YheC/D"/>
</dbReference>
<dbReference type="EMBL" id="JANIPJ010000021">
    <property type="protein sequence ID" value="MCR2806894.1"/>
    <property type="molecule type" value="Genomic_DNA"/>
</dbReference>
<organism evidence="1 2">
    <name type="scientific">Paenibacillus soyae</name>
    <dbReference type="NCBI Taxonomy" id="2969249"/>
    <lineage>
        <taxon>Bacteria</taxon>
        <taxon>Bacillati</taxon>
        <taxon>Bacillota</taxon>
        <taxon>Bacilli</taxon>
        <taxon>Bacillales</taxon>
        <taxon>Paenibacillaceae</taxon>
        <taxon>Paenibacillus</taxon>
    </lineage>
</organism>
<dbReference type="GO" id="GO:0005524">
    <property type="term" value="F:ATP binding"/>
    <property type="evidence" value="ECO:0007669"/>
    <property type="project" value="InterPro"/>
</dbReference>
<gene>
    <name evidence="1" type="ORF">NQZ67_23705</name>
</gene>
<accession>A0A9X2MV62</accession>
<dbReference type="Gene3D" id="3.30.1490.20">
    <property type="entry name" value="ATP-grasp fold, A domain"/>
    <property type="match status" value="1"/>
</dbReference>
<keyword evidence="2" id="KW-1185">Reference proteome</keyword>
<dbReference type="Pfam" id="PF14398">
    <property type="entry name" value="ATPgrasp_YheCD"/>
    <property type="match status" value="1"/>
</dbReference>
<dbReference type="SUPFAM" id="SSF56059">
    <property type="entry name" value="Glutathione synthetase ATP-binding domain-like"/>
    <property type="match status" value="1"/>
</dbReference>
<dbReference type="Proteomes" id="UP001141950">
    <property type="component" value="Unassembled WGS sequence"/>
</dbReference>
<reference evidence="1" key="1">
    <citation type="submission" date="2022-08" db="EMBL/GenBank/DDBJ databases">
        <title>The genomic sequence of strain Paenibacillus sp. SCIV0701.</title>
        <authorList>
            <person name="Zhao H."/>
        </authorList>
    </citation>
    <scope>NUCLEOTIDE SEQUENCE</scope>
    <source>
        <strain evidence="1">SCIV0701</strain>
    </source>
</reference>
<protein>
    <submittedName>
        <fullName evidence="1">YheC/YheD family protein</fullName>
    </submittedName>
</protein>
<evidence type="ECO:0000313" key="1">
    <source>
        <dbReference type="EMBL" id="MCR2806894.1"/>
    </source>
</evidence>
<dbReference type="AlphaFoldDB" id="A0A9X2MV62"/>
<evidence type="ECO:0000313" key="2">
    <source>
        <dbReference type="Proteomes" id="UP001141950"/>
    </source>
</evidence>
<dbReference type="Gene3D" id="3.30.470.20">
    <property type="entry name" value="ATP-grasp fold, B domain"/>
    <property type="match status" value="1"/>
</dbReference>
<sequence length="364" mass="41710">MEPASRVTIAMFCEGKAGNLLKYSFAAVASLRNAVFYYFTPDDIRAESRTIHGYTIENDEWVQRVFPYPDAIYDRIARRGRLYPEAYGALEGIPMSTDKTFAADDKLTINQLILDSGKFEDVIIPSEKINSTEQIFAWLERFGEVIVKPARGMQGKQLFYIRRNEDGYIVIKDQETSFHFPRGLTEWLKAVGLKGRGHYLVQPFIRSATKNGNPFDFRAHMCRGENGELEMVKIYPRIGNPSGVVSNFASGGYVGDLKNFYVKDLGLPEDRFFGFRRRLTEFSLQFAEHLQGLLDYRVHEIGLDLGMDPSGKIWLFEANMNRLGKTFIHLEVAKKSVPYIIHLARTEQERKKQDPELQLAMMTS</sequence>
<dbReference type="RefSeq" id="WP_257450849.1">
    <property type="nucleotide sequence ID" value="NZ_JANIPJ010000021.1"/>
</dbReference>
<proteinExistence type="predicted"/>